<evidence type="ECO:0000256" key="1">
    <source>
        <dbReference type="SAM" id="MobiDB-lite"/>
    </source>
</evidence>
<protein>
    <submittedName>
        <fullName evidence="2">Uncharacterized protein</fullName>
    </submittedName>
</protein>
<evidence type="ECO:0000313" key="2">
    <source>
        <dbReference type="EMBL" id="GBP71581.1"/>
    </source>
</evidence>
<name>A0A4C1Y5T2_EUMVA</name>
<proteinExistence type="predicted"/>
<feature type="region of interest" description="Disordered" evidence="1">
    <location>
        <begin position="1"/>
        <end position="49"/>
    </location>
</feature>
<comment type="caution">
    <text evidence="2">The sequence shown here is derived from an EMBL/GenBank/DDBJ whole genome shotgun (WGS) entry which is preliminary data.</text>
</comment>
<dbReference type="EMBL" id="BGZK01001113">
    <property type="protein sequence ID" value="GBP71581.1"/>
    <property type="molecule type" value="Genomic_DNA"/>
</dbReference>
<accession>A0A4C1Y5T2</accession>
<reference evidence="2 3" key="1">
    <citation type="journal article" date="2019" name="Commun. Biol.">
        <title>The bagworm genome reveals a unique fibroin gene that provides high tensile strength.</title>
        <authorList>
            <person name="Kono N."/>
            <person name="Nakamura H."/>
            <person name="Ohtoshi R."/>
            <person name="Tomita M."/>
            <person name="Numata K."/>
            <person name="Arakawa K."/>
        </authorList>
    </citation>
    <scope>NUCLEOTIDE SEQUENCE [LARGE SCALE GENOMIC DNA]</scope>
</reference>
<evidence type="ECO:0000313" key="3">
    <source>
        <dbReference type="Proteomes" id="UP000299102"/>
    </source>
</evidence>
<gene>
    <name evidence="2" type="ORF">EVAR_42046_1</name>
</gene>
<organism evidence="2 3">
    <name type="scientific">Eumeta variegata</name>
    <name type="common">Bagworm moth</name>
    <name type="synonym">Eumeta japonica</name>
    <dbReference type="NCBI Taxonomy" id="151549"/>
    <lineage>
        <taxon>Eukaryota</taxon>
        <taxon>Metazoa</taxon>
        <taxon>Ecdysozoa</taxon>
        <taxon>Arthropoda</taxon>
        <taxon>Hexapoda</taxon>
        <taxon>Insecta</taxon>
        <taxon>Pterygota</taxon>
        <taxon>Neoptera</taxon>
        <taxon>Endopterygota</taxon>
        <taxon>Lepidoptera</taxon>
        <taxon>Glossata</taxon>
        <taxon>Ditrysia</taxon>
        <taxon>Tineoidea</taxon>
        <taxon>Psychidae</taxon>
        <taxon>Oiketicinae</taxon>
        <taxon>Eumeta</taxon>
    </lineage>
</organism>
<feature type="compositionally biased region" description="Low complexity" evidence="1">
    <location>
        <begin position="21"/>
        <end position="32"/>
    </location>
</feature>
<dbReference type="Proteomes" id="UP000299102">
    <property type="component" value="Unassembled WGS sequence"/>
</dbReference>
<keyword evidence="3" id="KW-1185">Reference proteome</keyword>
<dbReference type="AlphaFoldDB" id="A0A4C1Y5T2"/>
<sequence length="126" mass="13487">MRACGQPENRWTPPPMGTCISSAVTSSASPTPCGATTSHANEAAGDTTPPARIGAGLAVAGGELREFLTLLFEDPFAFTKPLPIQLQYATCCGSRTGGVQRAFAKIVRRHVVQGDIRFRSSRLRRR</sequence>